<dbReference type="WBParaSite" id="PDA_v2.g3391.t1">
    <property type="protein sequence ID" value="PDA_v2.g3391.t1"/>
    <property type="gene ID" value="PDA_v2.g3391"/>
</dbReference>
<dbReference type="AlphaFoldDB" id="A0A914QWE7"/>
<keyword evidence="1" id="KW-0732">Signal</keyword>
<protein>
    <submittedName>
        <fullName evidence="4">C-type lectin domain-containing protein</fullName>
    </submittedName>
</protein>
<dbReference type="CDD" id="cd00037">
    <property type="entry name" value="CLECT"/>
    <property type="match status" value="2"/>
</dbReference>
<dbReference type="PROSITE" id="PS50041">
    <property type="entry name" value="C_TYPE_LECTIN_2"/>
    <property type="match status" value="3"/>
</dbReference>
<proteinExistence type="predicted"/>
<dbReference type="SMART" id="SM00034">
    <property type="entry name" value="CLECT"/>
    <property type="match status" value="3"/>
</dbReference>
<keyword evidence="3" id="KW-1185">Reference proteome</keyword>
<evidence type="ECO:0000313" key="4">
    <source>
        <dbReference type="WBParaSite" id="PDA_v2.g3391.t1"/>
    </source>
</evidence>
<sequence>MFRLIFAIVFIVTVSANCPGNTVQWPRTSKCYTLVAEKATFNNAEKRCIANGGHLTSVHESFTNSFLSIEANYTKNFKSDFWLGAKSYGLPESWNWTDGTPFDFNEWKSPPPSGAFCGAFDIRSGLWNAVDCKLKKSYVCKNDEIAITGSTIKPTKPCPDEWMYFEETNSCYYLAGTPNWQTTEDLCKSFGAHLMSVHSFSKINLKLILLKVRSIKRNANFSWIFLAIYNGDRWIGLYSKNNPIDWNSTWQYTDGSTVDYINLKNYQSHDSSQCVQIHTFQYNHYFENINCSTLNYGMCKKPSVTSHPSPAPITSTTQTSPYCLNGWFYNANTSSCYTVTPAVNWTQSEEFCRFNNAHLTSFHDQNELNFLSSTFIDNLQYGHLQSMWIGLYSADNETTWNFTDGSPFNYRPWNHGDPYGTWNNCGYYDIVFNKLHAGGCGDNDNNGICKRLSIM</sequence>
<dbReference type="Gene3D" id="3.10.100.10">
    <property type="entry name" value="Mannose-Binding Protein A, subunit A"/>
    <property type="match status" value="3"/>
</dbReference>
<reference evidence="4" key="1">
    <citation type="submission" date="2022-11" db="UniProtKB">
        <authorList>
            <consortium name="WormBaseParasite"/>
        </authorList>
    </citation>
    <scope>IDENTIFICATION</scope>
</reference>
<evidence type="ECO:0000259" key="2">
    <source>
        <dbReference type="PROSITE" id="PS50041"/>
    </source>
</evidence>
<feature type="domain" description="C-type lectin" evidence="2">
    <location>
        <begin position="167"/>
        <end position="300"/>
    </location>
</feature>
<dbReference type="SUPFAM" id="SSF56436">
    <property type="entry name" value="C-type lectin-like"/>
    <property type="match status" value="3"/>
</dbReference>
<evidence type="ECO:0000256" key="1">
    <source>
        <dbReference type="SAM" id="SignalP"/>
    </source>
</evidence>
<dbReference type="PANTHER" id="PTHR22803">
    <property type="entry name" value="MANNOSE, PHOSPHOLIPASE, LECTIN RECEPTOR RELATED"/>
    <property type="match status" value="1"/>
</dbReference>
<dbReference type="Pfam" id="PF00059">
    <property type="entry name" value="Lectin_C"/>
    <property type="match status" value="3"/>
</dbReference>
<dbReference type="InterPro" id="IPR016186">
    <property type="entry name" value="C-type_lectin-like/link_sf"/>
</dbReference>
<dbReference type="InterPro" id="IPR050111">
    <property type="entry name" value="C-type_lectin/snaclec_domain"/>
</dbReference>
<name>A0A914QWE7_9BILA</name>
<feature type="domain" description="C-type lectin" evidence="2">
    <location>
        <begin position="27"/>
        <end position="141"/>
    </location>
</feature>
<dbReference type="InterPro" id="IPR016187">
    <property type="entry name" value="CTDL_fold"/>
</dbReference>
<accession>A0A914QWE7</accession>
<feature type="chain" id="PRO_5037961951" evidence="1">
    <location>
        <begin position="17"/>
        <end position="455"/>
    </location>
</feature>
<dbReference type="InterPro" id="IPR001304">
    <property type="entry name" value="C-type_lectin-like"/>
</dbReference>
<evidence type="ECO:0000313" key="3">
    <source>
        <dbReference type="Proteomes" id="UP000887578"/>
    </source>
</evidence>
<organism evidence="3 4">
    <name type="scientific">Panagrolaimus davidi</name>
    <dbReference type="NCBI Taxonomy" id="227884"/>
    <lineage>
        <taxon>Eukaryota</taxon>
        <taxon>Metazoa</taxon>
        <taxon>Ecdysozoa</taxon>
        <taxon>Nematoda</taxon>
        <taxon>Chromadorea</taxon>
        <taxon>Rhabditida</taxon>
        <taxon>Tylenchina</taxon>
        <taxon>Panagrolaimomorpha</taxon>
        <taxon>Panagrolaimoidea</taxon>
        <taxon>Panagrolaimidae</taxon>
        <taxon>Panagrolaimus</taxon>
    </lineage>
</organism>
<feature type="domain" description="C-type lectin" evidence="2">
    <location>
        <begin position="332"/>
        <end position="440"/>
    </location>
</feature>
<feature type="signal peptide" evidence="1">
    <location>
        <begin position="1"/>
        <end position="16"/>
    </location>
</feature>
<dbReference type="Proteomes" id="UP000887578">
    <property type="component" value="Unplaced"/>
</dbReference>